<keyword evidence="7" id="KW-0812">Transmembrane</keyword>
<keyword evidence="4" id="KW-0342">GTP-binding</keyword>
<dbReference type="GO" id="GO:0003924">
    <property type="term" value="F:GTPase activity"/>
    <property type="evidence" value="ECO:0007669"/>
    <property type="project" value="InterPro"/>
</dbReference>
<evidence type="ECO:0000256" key="3">
    <source>
        <dbReference type="ARBA" id="ARBA00023004"/>
    </source>
</evidence>
<dbReference type="GO" id="GO:0006629">
    <property type="term" value="P:lipid metabolic process"/>
    <property type="evidence" value="ECO:0007669"/>
    <property type="project" value="InterPro"/>
</dbReference>
<evidence type="ECO:0000259" key="9">
    <source>
        <dbReference type="PROSITE" id="PS51710"/>
    </source>
</evidence>
<feature type="domain" description="OBG-type G" evidence="9">
    <location>
        <begin position="63"/>
        <end position="290"/>
    </location>
</feature>
<dbReference type="InterPro" id="IPR031662">
    <property type="entry name" value="GTP-binding_2"/>
</dbReference>
<dbReference type="SUPFAM" id="SSF53474">
    <property type="entry name" value="alpha/beta-Hydrolases"/>
    <property type="match status" value="1"/>
</dbReference>
<reference evidence="10" key="1">
    <citation type="submission" date="2023-03" db="EMBL/GenBank/DDBJ databases">
        <title>Mating type loci evolution in Malassezia.</title>
        <authorList>
            <person name="Coelho M.A."/>
        </authorList>
    </citation>
    <scope>NUCLEOTIDE SEQUENCE</scope>
    <source>
        <strain evidence="10">CBS 9557</strain>
    </source>
</reference>
<comment type="catalytic activity">
    <reaction evidence="6">
        <text>a monoacylglycerol + H2O = glycerol + a fatty acid + H(+)</text>
        <dbReference type="Rhea" id="RHEA:15245"/>
        <dbReference type="ChEBI" id="CHEBI:15377"/>
        <dbReference type="ChEBI" id="CHEBI:15378"/>
        <dbReference type="ChEBI" id="CHEBI:17408"/>
        <dbReference type="ChEBI" id="CHEBI:17754"/>
        <dbReference type="ChEBI" id="CHEBI:28868"/>
    </reaction>
</comment>
<dbReference type="Gene3D" id="3.10.20.30">
    <property type="match status" value="1"/>
</dbReference>
<evidence type="ECO:0000259" key="8">
    <source>
        <dbReference type="PROSITE" id="PS51074"/>
    </source>
</evidence>
<dbReference type="InterPro" id="IPR007872">
    <property type="entry name" value="DPH_MB_dom"/>
</dbReference>
<dbReference type="SUPFAM" id="SSF46565">
    <property type="entry name" value="Chaperone J-domain"/>
    <property type="match status" value="1"/>
</dbReference>
<evidence type="ECO:0000256" key="1">
    <source>
        <dbReference type="ARBA" id="ARBA00022723"/>
    </source>
</evidence>
<name>A0AAF0EPU8_9BASI</name>
<dbReference type="PROSITE" id="PS51074">
    <property type="entry name" value="DPH_MB"/>
    <property type="match status" value="1"/>
</dbReference>
<dbReference type="EC" id="2.3.1.158" evidence="10"/>
<dbReference type="InterPro" id="IPR006073">
    <property type="entry name" value="GTP-bd"/>
</dbReference>
<comment type="catalytic activity">
    <reaction evidence="5">
        <text>a diacylglycerol + H2O = a monoacylglycerol + a fatty acid + H(+)</text>
        <dbReference type="Rhea" id="RHEA:32731"/>
        <dbReference type="ChEBI" id="CHEBI:15377"/>
        <dbReference type="ChEBI" id="CHEBI:15378"/>
        <dbReference type="ChEBI" id="CHEBI:17408"/>
        <dbReference type="ChEBI" id="CHEBI:18035"/>
        <dbReference type="ChEBI" id="CHEBI:28868"/>
    </reaction>
</comment>
<evidence type="ECO:0000256" key="2">
    <source>
        <dbReference type="ARBA" id="ARBA00022741"/>
    </source>
</evidence>
<keyword evidence="11" id="KW-1185">Reference proteome</keyword>
<accession>A0AAF0EPU8</accession>
<dbReference type="InterPro" id="IPR003386">
    <property type="entry name" value="LACT/PDAT_acylTrfase"/>
</dbReference>
<protein>
    <submittedName>
        <fullName evidence="10">Phospholipid:diacylglycerol acyltransferase</fullName>
        <ecNumber evidence="10">2.3.1.158</ecNumber>
    </submittedName>
</protein>
<dbReference type="Pfam" id="PF16897">
    <property type="entry name" value="MMR_HSR1_Xtn"/>
    <property type="match status" value="1"/>
</dbReference>
<feature type="transmembrane region" description="Helical" evidence="7">
    <location>
        <begin position="345"/>
        <end position="365"/>
    </location>
</feature>
<keyword evidence="10" id="KW-0012">Acyltransferase</keyword>
<dbReference type="InterPro" id="IPR031167">
    <property type="entry name" value="G_OBG"/>
</dbReference>
<dbReference type="GO" id="GO:0005525">
    <property type="term" value="F:GTP binding"/>
    <property type="evidence" value="ECO:0007669"/>
    <property type="project" value="UniProtKB-KW"/>
</dbReference>
<dbReference type="SUPFAM" id="SSF52540">
    <property type="entry name" value="P-loop containing nucleoside triphosphate hydrolases"/>
    <property type="match status" value="1"/>
</dbReference>
<dbReference type="InterPro" id="IPR036671">
    <property type="entry name" value="DPH_MB_sf"/>
</dbReference>
<dbReference type="Pfam" id="PF02450">
    <property type="entry name" value="LCAT"/>
    <property type="match status" value="1"/>
</dbReference>
<keyword evidence="7" id="KW-1133">Transmembrane helix</keyword>
<keyword evidence="3" id="KW-0408">Iron</keyword>
<organism evidence="10 11">
    <name type="scientific">Malassezia nana</name>
    <dbReference type="NCBI Taxonomy" id="180528"/>
    <lineage>
        <taxon>Eukaryota</taxon>
        <taxon>Fungi</taxon>
        <taxon>Dikarya</taxon>
        <taxon>Basidiomycota</taxon>
        <taxon>Ustilaginomycotina</taxon>
        <taxon>Malasseziomycetes</taxon>
        <taxon>Malasseziales</taxon>
        <taxon>Malasseziaceae</taxon>
        <taxon>Malassezia</taxon>
    </lineage>
</organism>
<keyword evidence="1" id="KW-0479">Metal-binding</keyword>
<dbReference type="PANTHER" id="PTHR43127">
    <property type="entry name" value="DEVELOPMENTALLY-REGULATED GTP-BINDING PROTEIN 2"/>
    <property type="match status" value="1"/>
</dbReference>
<keyword evidence="10" id="KW-0808">Transferase</keyword>
<dbReference type="InterPro" id="IPR005225">
    <property type="entry name" value="Small_GTP-bd"/>
</dbReference>
<dbReference type="PROSITE" id="PS00905">
    <property type="entry name" value="GTP1_OBG"/>
    <property type="match status" value="1"/>
</dbReference>
<dbReference type="Gene3D" id="3.40.50.1820">
    <property type="entry name" value="alpha/beta hydrolase"/>
    <property type="match status" value="1"/>
</dbReference>
<evidence type="ECO:0000313" key="11">
    <source>
        <dbReference type="Proteomes" id="UP001213623"/>
    </source>
</evidence>
<dbReference type="InterPro" id="IPR012675">
    <property type="entry name" value="Beta-grasp_dom_sf"/>
</dbReference>
<dbReference type="GO" id="GO:0046027">
    <property type="term" value="F:phospholipid:diacylglycerol acyltransferase activity"/>
    <property type="evidence" value="ECO:0007669"/>
    <property type="project" value="UniProtKB-EC"/>
</dbReference>
<keyword evidence="7" id="KW-0472">Membrane</keyword>
<dbReference type="InterPro" id="IPR036869">
    <property type="entry name" value="J_dom_sf"/>
</dbReference>
<dbReference type="InterPro" id="IPR029058">
    <property type="entry name" value="AB_hydrolase_fold"/>
</dbReference>
<dbReference type="InterPro" id="IPR045001">
    <property type="entry name" value="DRG"/>
</dbReference>
<sequence length="1026" mass="115322">MGVVEKIKEIEAEMARTQKNKATEYHIGLLRAKLAKLRMQLLEPDKKGGKPGEGFDVMKSGSARVVLIGFPSVGKSTLLSTITETESATASYEYTTLTAIPGVLEYEGARIQLLDLPGIIEGASQGRGRGRQVVSVAKTADLVLMMLDATKSAQQRPLLEKELEDVGIRLNQTKPDVSLKKKSGGGIVVTKAMGLTLTKIDEKMIRSILQGYKIHNCDVMIREDISVDQFIDVLLGNRKYVPCLYVYNKIDGISMEEMDRLANEPRSVVISCNLNLNLDYLIERIWEELRLLRIYTKKRGEHPDLTDPIVVRHGATIEHVCHGVWKIEQLMSPSSSAPAHKSRPMARYIMLGVTVLVAVMAIMISRNAWHMRHVRSLLDVFDDPLEALQLTSIKYDSLIPKDLRQSLEDMLTKTSKWSETLDFQVGWELARQGAKPEHPVVLIPGIVSTGLESWTTTEEESSYFRRRLWGSTSMLRSALFDKEKWVKHLMLDPETGLDPEGIRVRAAQGLDAASYFAAGYWVWSKIIENLAAVGYDINQIHLAAYDWRLSMYNLEERDHFFSRIMSQVELNMRISGKKTVLISHSMGGTVAMYFLKWVEHHYGAAWIDRHVEALVSISGTLLGVPKAMPALLTGEMRDTVQVPAMLANLLERFFSSRERAQLFRSWAGSASMLIKGGEVIWGNKDGAPDDMDNATTTHGVLMEYTPRNDSATSLKLDAEGVHAWLREHAPPAFEHMLTTNYSYGFERSESQIRKNNKDHTKWANPLEVALPNAPHMKLYCLYGWNQPTERSYWMHELVPEEEQPHLDPEHPLLTRSHNNGTNPLSWSLSRIDASVTRKDEYPAVQQGVRLGEGDGTVSLLSLGAMCVEGWKHKRYNPAGIPVITREMFHDPAAFDLRGGGLSGDHIDILGSHELNDAVHHPDKAGTGDAVRIQHIVRAYEALRSSEARQAYDQQRQQQDARRMRPTRIADTIDLDAFEANDATPTHFTYPCRCGQLYILTLAQVAQGQHEIACTGCSETVRVVWDD</sequence>
<gene>
    <name evidence="10" type="primary">LRO1</name>
    <name evidence="10" type="ORF">MNAN1_003858</name>
</gene>
<dbReference type="CDD" id="cd01896">
    <property type="entry name" value="DRG"/>
    <property type="match status" value="1"/>
</dbReference>
<keyword evidence="2" id="KW-0547">Nucleotide-binding</keyword>
<dbReference type="SUPFAM" id="SSF144217">
    <property type="entry name" value="CSL zinc finger"/>
    <property type="match status" value="1"/>
</dbReference>
<dbReference type="Pfam" id="PF05207">
    <property type="entry name" value="Zn_ribbon_CSL"/>
    <property type="match status" value="1"/>
</dbReference>
<dbReference type="EMBL" id="CP119899">
    <property type="protein sequence ID" value="WFD28843.1"/>
    <property type="molecule type" value="Genomic_DNA"/>
</dbReference>
<dbReference type="GO" id="GO:0046872">
    <property type="term" value="F:metal ion binding"/>
    <property type="evidence" value="ECO:0007669"/>
    <property type="project" value="UniProtKB-KW"/>
</dbReference>
<dbReference type="InterPro" id="IPR027417">
    <property type="entry name" value="P-loop_NTPase"/>
</dbReference>
<dbReference type="InterPro" id="IPR006074">
    <property type="entry name" value="GTP1-OBG_CS"/>
</dbReference>
<evidence type="ECO:0000256" key="7">
    <source>
        <dbReference type="SAM" id="Phobius"/>
    </source>
</evidence>
<evidence type="ECO:0000256" key="6">
    <source>
        <dbReference type="ARBA" id="ARBA00048461"/>
    </source>
</evidence>
<dbReference type="Pfam" id="PF01926">
    <property type="entry name" value="MMR_HSR1"/>
    <property type="match status" value="1"/>
</dbReference>
<dbReference type="FunFam" id="3.40.50.300:FF:000740">
    <property type="entry name" value="Putative GTP-binding protein 1"/>
    <property type="match status" value="1"/>
</dbReference>
<dbReference type="Gene3D" id="1.10.287.110">
    <property type="entry name" value="DnaJ domain"/>
    <property type="match status" value="1"/>
</dbReference>
<proteinExistence type="predicted"/>
<dbReference type="PRINTS" id="PR00326">
    <property type="entry name" value="GTP1OBG"/>
</dbReference>
<dbReference type="AlphaFoldDB" id="A0AAF0EPU8"/>
<feature type="domain" description="DPH-type MB" evidence="8">
    <location>
        <begin position="968"/>
        <end position="1025"/>
    </location>
</feature>
<dbReference type="Gene3D" id="6.10.140.1070">
    <property type="match status" value="2"/>
</dbReference>
<dbReference type="NCBIfam" id="TIGR00231">
    <property type="entry name" value="small_GTP"/>
    <property type="match status" value="1"/>
</dbReference>
<dbReference type="Proteomes" id="UP001213623">
    <property type="component" value="Chromosome 8"/>
</dbReference>
<evidence type="ECO:0000256" key="5">
    <source>
        <dbReference type="ARBA" id="ARBA00047591"/>
    </source>
</evidence>
<evidence type="ECO:0000313" key="10">
    <source>
        <dbReference type="EMBL" id="WFD28843.1"/>
    </source>
</evidence>
<dbReference type="Gene3D" id="3.10.660.10">
    <property type="entry name" value="DPH Zinc finger"/>
    <property type="match status" value="1"/>
</dbReference>
<dbReference type="GO" id="GO:0008374">
    <property type="term" value="F:O-acyltransferase activity"/>
    <property type="evidence" value="ECO:0007669"/>
    <property type="project" value="InterPro"/>
</dbReference>
<evidence type="ECO:0000256" key="4">
    <source>
        <dbReference type="ARBA" id="ARBA00023134"/>
    </source>
</evidence>
<dbReference type="PROSITE" id="PS51710">
    <property type="entry name" value="G_OBG"/>
    <property type="match status" value="1"/>
</dbReference>